<gene>
    <name evidence="3" type="ORF">QWJ08_15180</name>
</gene>
<accession>A0ABT7Y3Q9</accession>
<dbReference type="Proteomes" id="UP001169719">
    <property type="component" value="Unassembled WGS sequence"/>
</dbReference>
<dbReference type="RefSeq" id="WP_289962735.1">
    <property type="nucleotide sequence ID" value="NZ_JAUEOZ010000002.1"/>
</dbReference>
<evidence type="ECO:0000313" key="3">
    <source>
        <dbReference type="EMBL" id="MDN2482680.1"/>
    </source>
</evidence>
<name>A0ABT7Y3Q9_9VIBR</name>
<dbReference type="EMBL" id="JAUEOZ010000002">
    <property type="protein sequence ID" value="MDN2482680.1"/>
    <property type="molecule type" value="Genomic_DNA"/>
</dbReference>
<feature type="transmembrane region" description="Helical" evidence="1">
    <location>
        <begin position="6"/>
        <end position="29"/>
    </location>
</feature>
<evidence type="ECO:0000313" key="4">
    <source>
        <dbReference type="Proteomes" id="UP001169719"/>
    </source>
</evidence>
<keyword evidence="1" id="KW-0812">Transmembrane</keyword>
<protein>
    <recommendedName>
        <fullName evidence="2">DUF6868 domain-containing protein</fullName>
    </recommendedName>
</protein>
<proteinExistence type="predicted"/>
<evidence type="ECO:0000259" key="2">
    <source>
        <dbReference type="Pfam" id="PF21742"/>
    </source>
</evidence>
<reference evidence="3" key="1">
    <citation type="submission" date="2024-05" db="EMBL/GenBank/DDBJ databases">
        <title>Genome Sequences of Four Agar- Degrading Marine Bacteria.</title>
        <authorList>
            <person name="Phillips E.K."/>
            <person name="Shaffer J.C."/>
            <person name="Henson M.W."/>
            <person name="Temperton B."/>
            <person name="Thrash C.J."/>
            <person name="Martin M.O."/>
        </authorList>
    </citation>
    <scope>NUCLEOTIDE SEQUENCE</scope>
    <source>
        <strain evidence="3">EKP203</strain>
    </source>
</reference>
<comment type="caution">
    <text evidence="3">The sequence shown here is derived from an EMBL/GenBank/DDBJ whole genome shotgun (WGS) entry which is preliminary data.</text>
</comment>
<feature type="domain" description="DUF6868" evidence="2">
    <location>
        <begin position="3"/>
        <end position="80"/>
    </location>
</feature>
<keyword evidence="4" id="KW-1185">Reference proteome</keyword>
<keyword evidence="1" id="KW-0472">Membrane</keyword>
<dbReference type="InterPro" id="IPR049220">
    <property type="entry name" value="DUF6868"/>
</dbReference>
<dbReference type="Pfam" id="PF21742">
    <property type="entry name" value="DUF6868"/>
    <property type="match status" value="1"/>
</dbReference>
<evidence type="ECO:0000256" key="1">
    <source>
        <dbReference type="SAM" id="Phobius"/>
    </source>
</evidence>
<sequence length="81" mass="9179">MLDIDLVTEFLGWCSVLNLALLALSSLLLTTMRPTIVSFHSRVSALTESELNQQYFCYLSHYKIVTLVLNVVPYVALKIMN</sequence>
<organism evidence="3 4">
    <name type="scientific">Vibrio agarivorans</name>
    <dbReference type="NCBI Taxonomy" id="153622"/>
    <lineage>
        <taxon>Bacteria</taxon>
        <taxon>Pseudomonadati</taxon>
        <taxon>Pseudomonadota</taxon>
        <taxon>Gammaproteobacteria</taxon>
        <taxon>Vibrionales</taxon>
        <taxon>Vibrionaceae</taxon>
        <taxon>Vibrio</taxon>
    </lineage>
</organism>
<keyword evidence="1" id="KW-1133">Transmembrane helix</keyword>